<comment type="caution">
    <text evidence="3">The sequence shown here is derived from an EMBL/GenBank/DDBJ whole genome shotgun (WGS) entry which is preliminary data.</text>
</comment>
<feature type="domain" description="BCNT-C" evidence="2">
    <location>
        <begin position="171"/>
        <end position="246"/>
    </location>
</feature>
<evidence type="ECO:0000313" key="3">
    <source>
        <dbReference type="EMBL" id="PVV04151.1"/>
    </source>
</evidence>
<feature type="region of interest" description="Disordered" evidence="1">
    <location>
        <begin position="102"/>
        <end position="172"/>
    </location>
</feature>
<dbReference type="EMBL" id="MBFS01000155">
    <property type="protein sequence ID" value="PVV04151.1"/>
    <property type="molecule type" value="Genomic_DNA"/>
</dbReference>
<dbReference type="InterPro" id="IPR011421">
    <property type="entry name" value="BCNT-C"/>
</dbReference>
<keyword evidence="4" id="KW-1185">Reference proteome</keyword>
<protein>
    <recommendedName>
        <fullName evidence="2">BCNT-C domain-containing protein</fullName>
    </recommendedName>
</protein>
<reference evidence="3 4" key="1">
    <citation type="journal article" date="2018" name="MBio">
        <title>Comparative Genomics Reveals the Core Gene Toolbox for the Fungus-Insect Symbiosis.</title>
        <authorList>
            <person name="Wang Y."/>
            <person name="Stata M."/>
            <person name="Wang W."/>
            <person name="Stajich J.E."/>
            <person name="White M.M."/>
            <person name="Moncalvo J.M."/>
        </authorList>
    </citation>
    <scope>NUCLEOTIDE SEQUENCE [LARGE SCALE GENOMIC DNA]</scope>
    <source>
        <strain evidence="3 4">SC-DP-2</strain>
    </source>
</reference>
<feature type="compositionally biased region" description="Basic and acidic residues" evidence="1">
    <location>
        <begin position="132"/>
        <end position="147"/>
    </location>
</feature>
<dbReference type="OrthoDB" id="445677at2759"/>
<dbReference type="Proteomes" id="UP000245609">
    <property type="component" value="Unassembled WGS sequence"/>
</dbReference>
<dbReference type="PROSITE" id="PS51279">
    <property type="entry name" value="BCNT_C"/>
    <property type="match status" value="1"/>
</dbReference>
<accession>A0A2T9ZHU4</accession>
<evidence type="ECO:0000313" key="4">
    <source>
        <dbReference type="Proteomes" id="UP000245609"/>
    </source>
</evidence>
<feature type="compositionally biased region" description="Acidic residues" evidence="1">
    <location>
        <begin position="33"/>
        <end position="42"/>
    </location>
</feature>
<dbReference type="STRING" id="133381.A0A2T9ZHU4"/>
<feature type="compositionally biased region" description="Low complexity" evidence="1">
    <location>
        <begin position="17"/>
        <end position="32"/>
    </location>
</feature>
<feature type="region of interest" description="Disordered" evidence="1">
    <location>
        <begin position="1"/>
        <end position="53"/>
    </location>
</feature>
<dbReference type="Pfam" id="PF07572">
    <property type="entry name" value="BCNT"/>
    <property type="match status" value="1"/>
</dbReference>
<feature type="compositionally biased region" description="Acidic residues" evidence="1">
    <location>
        <begin position="153"/>
        <end position="163"/>
    </location>
</feature>
<sequence>MSLEQLYTEEFSENDSDSSFGSEEIAGISSSESESDSDYQDEQDQKNIAECSSTVEKELERKRKVEELWNEMNEPISKKHISSETIYISKSNLLNGKQKNIITDNSSDAQPSRTLKGSIAVESSSKFSSVENKPENEQNKNSNDETLPKATAEEADQPQEQDSEIPKDEFKLKPSKFSEIEAQVNSTLGKKLNTVQKSKLQWDSFTKKEDITHILDKRAKDGYVEKLDFLDRAYKTKTDYLSSLKK</sequence>
<evidence type="ECO:0000256" key="1">
    <source>
        <dbReference type="SAM" id="MobiDB-lite"/>
    </source>
</evidence>
<gene>
    <name evidence="3" type="ORF">BB560_001350</name>
</gene>
<organism evidence="3 4">
    <name type="scientific">Smittium megazygosporum</name>
    <dbReference type="NCBI Taxonomy" id="133381"/>
    <lineage>
        <taxon>Eukaryota</taxon>
        <taxon>Fungi</taxon>
        <taxon>Fungi incertae sedis</taxon>
        <taxon>Zoopagomycota</taxon>
        <taxon>Kickxellomycotina</taxon>
        <taxon>Harpellomycetes</taxon>
        <taxon>Harpellales</taxon>
        <taxon>Legeriomycetaceae</taxon>
        <taxon>Smittium</taxon>
    </lineage>
</organism>
<proteinExistence type="predicted"/>
<name>A0A2T9ZHU4_9FUNG</name>
<dbReference type="AlphaFoldDB" id="A0A2T9ZHU4"/>
<evidence type="ECO:0000259" key="2">
    <source>
        <dbReference type="PROSITE" id="PS51279"/>
    </source>
</evidence>
<feature type="compositionally biased region" description="Polar residues" evidence="1">
    <location>
        <begin position="102"/>
        <end position="131"/>
    </location>
</feature>